<keyword evidence="3" id="KW-1185">Reference proteome</keyword>
<comment type="caution">
    <text evidence="2">The sequence shown here is derived from an EMBL/GenBank/DDBJ whole genome shotgun (WGS) entry which is preliminary data.</text>
</comment>
<evidence type="ECO:0000313" key="3">
    <source>
        <dbReference type="Proteomes" id="UP000324897"/>
    </source>
</evidence>
<dbReference type="AlphaFoldDB" id="A0A5J9V1S3"/>
<dbReference type="Proteomes" id="UP000324897">
    <property type="component" value="Chromosome 1"/>
</dbReference>
<proteinExistence type="predicted"/>
<gene>
    <name evidence="2" type="ORF">EJB05_20850</name>
</gene>
<name>A0A5J9V1S3_9POAL</name>
<organism evidence="2 3">
    <name type="scientific">Eragrostis curvula</name>
    <name type="common">weeping love grass</name>
    <dbReference type="NCBI Taxonomy" id="38414"/>
    <lineage>
        <taxon>Eukaryota</taxon>
        <taxon>Viridiplantae</taxon>
        <taxon>Streptophyta</taxon>
        <taxon>Embryophyta</taxon>
        <taxon>Tracheophyta</taxon>
        <taxon>Spermatophyta</taxon>
        <taxon>Magnoliopsida</taxon>
        <taxon>Liliopsida</taxon>
        <taxon>Poales</taxon>
        <taxon>Poaceae</taxon>
        <taxon>PACMAD clade</taxon>
        <taxon>Chloridoideae</taxon>
        <taxon>Eragrostideae</taxon>
        <taxon>Eragrostidinae</taxon>
        <taxon>Eragrostis</taxon>
    </lineage>
</organism>
<protein>
    <submittedName>
        <fullName evidence="2">Uncharacterized protein</fullName>
    </submittedName>
</protein>
<reference evidence="2 3" key="1">
    <citation type="journal article" date="2019" name="Sci. Rep.">
        <title>A high-quality genome of Eragrostis curvula grass provides insights into Poaceae evolution and supports new strategies to enhance forage quality.</title>
        <authorList>
            <person name="Carballo J."/>
            <person name="Santos B.A.C.M."/>
            <person name="Zappacosta D."/>
            <person name="Garbus I."/>
            <person name="Selva J.P."/>
            <person name="Gallo C.A."/>
            <person name="Diaz A."/>
            <person name="Albertini E."/>
            <person name="Caccamo M."/>
            <person name="Echenique V."/>
        </authorList>
    </citation>
    <scope>NUCLEOTIDE SEQUENCE [LARGE SCALE GENOMIC DNA]</scope>
    <source>
        <strain evidence="3">cv. Victoria</strain>
        <tissue evidence="2">Leaf</tissue>
    </source>
</reference>
<evidence type="ECO:0000256" key="1">
    <source>
        <dbReference type="SAM" id="MobiDB-lite"/>
    </source>
</evidence>
<dbReference type="Gramene" id="TVU29290">
    <property type="protein sequence ID" value="TVU29290"/>
    <property type="gene ID" value="EJB05_20850"/>
</dbReference>
<accession>A0A5J9V1S3</accession>
<sequence>HEPPAGLGSNSGPLCFRGFGWAGRAPAVQSPKHFRPFGSVFSSSLIPARRPPRLTRPAATSPPPFPFRRATPGARRLQPLHRHGRGRGACTILLQILDPPVGSLTARSFCVAPVSAFRLWWPLVDSNLFLPI</sequence>
<dbReference type="EMBL" id="RWGY01000011">
    <property type="protein sequence ID" value="TVU29290.1"/>
    <property type="molecule type" value="Genomic_DNA"/>
</dbReference>
<evidence type="ECO:0000313" key="2">
    <source>
        <dbReference type="EMBL" id="TVU29290.1"/>
    </source>
</evidence>
<feature type="region of interest" description="Disordered" evidence="1">
    <location>
        <begin position="48"/>
        <end position="73"/>
    </location>
</feature>
<feature type="non-terminal residue" evidence="2">
    <location>
        <position position="1"/>
    </location>
</feature>